<gene>
    <name evidence="1" type="ORF">niasHS_014238</name>
</gene>
<keyword evidence="2" id="KW-1185">Reference proteome</keyword>
<comment type="caution">
    <text evidence="1">The sequence shown here is derived from an EMBL/GenBank/DDBJ whole genome shotgun (WGS) entry which is preliminary data.</text>
</comment>
<protein>
    <submittedName>
        <fullName evidence="1">Uncharacterized protein</fullName>
    </submittedName>
</protein>
<name>A0ABD2INC5_HETSC</name>
<dbReference type="AlphaFoldDB" id="A0ABD2INC5"/>
<organism evidence="1 2">
    <name type="scientific">Heterodera schachtii</name>
    <name type="common">Sugarbeet cyst nematode worm</name>
    <name type="synonym">Tylenchus schachtii</name>
    <dbReference type="NCBI Taxonomy" id="97005"/>
    <lineage>
        <taxon>Eukaryota</taxon>
        <taxon>Metazoa</taxon>
        <taxon>Ecdysozoa</taxon>
        <taxon>Nematoda</taxon>
        <taxon>Chromadorea</taxon>
        <taxon>Rhabditida</taxon>
        <taxon>Tylenchina</taxon>
        <taxon>Tylenchomorpha</taxon>
        <taxon>Tylenchoidea</taxon>
        <taxon>Heteroderidae</taxon>
        <taxon>Heteroderinae</taxon>
        <taxon>Heterodera</taxon>
    </lineage>
</organism>
<evidence type="ECO:0000313" key="2">
    <source>
        <dbReference type="Proteomes" id="UP001620645"/>
    </source>
</evidence>
<dbReference type="Proteomes" id="UP001620645">
    <property type="component" value="Unassembled WGS sequence"/>
</dbReference>
<reference evidence="1 2" key="1">
    <citation type="submission" date="2024-10" db="EMBL/GenBank/DDBJ databases">
        <authorList>
            <person name="Kim D."/>
        </authorList>
    </citation>
    <scope>NUCLEOTIDE SEQUENCE [LARGE SCALE GENOMIC DNA]</scope>
    <source>
        <strain evidence="1">Taebaek</strain>
    </source>
</reference>
<proteinExistence type="predicted"/>
<dbReference type="EMBL" id="JBICCN010000356">
    <property type="protein sequence ID" value="KAL3074793.1"/>
    <property type="molecule type" value="Genomic_DNA"/>
</dbReference>
<evidence type="ECO:0000313" key="1">
    <source>
        <dbReference type="EMBL" id="KAL3074793.1"/>
    </source>
</evidence>
<accession>A0ABD2INC5</accession>
<sequence>MDCPRKIQLPLELLSELAKAIRYDDRWIGLRVSFSFDYFLVKNLAKIRQKKPKQGIIRSINEAIEKLKILLIRLYGEQAVEGRGHLSIVCYAAEAIISMEKAISEKEKARMN</sequence>